<accession>A0AAW2ZED9</accession>
<dbReference type="InterPro" id="IPR036961">
    <property type="entry name" value="Kinesin_motor_dom_sf"/>
</dbReference>
<evidence type="ECO:0000256" key="4">
    <source>
        <dbReference type="ARBA" id="ARBA00022741"/>
    </source>
</evidence>
<dbReference type="InterPro" id="IPR019821">
    <property type="entry name" value="Kinesin_motor_CS"/>
</dbReference>
<evidence type="ECO:0000256" key="8">
    <source>
        <dbReference type="ARBA" id="ARBA00023212"/>
    </source>
</evidence>
<evidence type="ECO:0000256" key="11">
    <source>
        <dbReference type="PROSITE-ProRule" id="PRU00283"/>
    </source>
</evidence>
<dbReference type="GO" id="GO:0005874">
    <property type="term" value="C:microtubule"/>
    <property type="evidence" value="ECO:0007669"/>
    <property type="project" value="UniProtKB-KW"/>
</dbReference>
<dbReference type="GO" id="GO:0007010">
    <property type="term" value="P:cytoskeleton organization"/>
    <property type="evidence" value="ECO:0007669"/>
    <property type="project" value="UniProtKB-ARBA"/>
</dbReference>
<feature type="coiled-coil region" evidence="12">
    <location>
        <begin position="831"/>
        <end position="880"/>
    </location>
</feature>
<dbReference type="AlphaFoldDB" id="A0AAW2ZED9"/>
<proteinExistence type="inferred from homology"/>
<evidence type="ECO:0000256" key="5">
    <source>
        <dbReference type="ARBA" id="ARBA00022840"/>
    </source>
</evidence>
<dbReference type="Proteomes" id="UP001431209">
    <property type="component" value="Unassembled WGS sequence"/>
</dbReference>
<dbReference type="SUPFAM" id="SSF52540">
    <property type="entry name" value="P-loop containing nucleoside triphosphate hydrolases"/>
    <property type="match status" value="1"/>
</dbReference>
<feature type="coiled-coil region" evidence="12">
    <location>
        <begin position="911"/>
        <end position="938"/>
    </location>
</feature>
<name>A0AAW2ZED9_9EUKA</name>
<comment type="caution">
    <text evidence="14">The sequence shown here is derived from an EMBL/GenBank/DDBJ whole genome shotgun (WGS) entry which is preliminary data.</text>
</comment>
<evidence type="ECO:0000313" key="14">
    <source>
        <dbReference type="EMBL" id="KAL0488312.1"/>
    </source>
</evidence>
<evidence type="ECO:0000259" key="13">
    <source>
        <dbReference type="PROSITE" id="PS50067"/>
    </source>
</evidence>
<keyword evidence="3" id="KW-0493">Microtubule</keyword>
<keyword evidence="7 11" id="KW-0505">Motor protein</keyword>
<feature type="domain" description="Kinesin motor" evidence="13">
    <location>
        <begin position="20"/>
        <end position="348"/>
    </location>
</feature>
<evidence type="ECO:0000313" key="15">
    <source>
        <dbReference type="Proteomes" id="UP001431209"/>
    </source>
</evidence>
<evidence type="ECO:0000256" key="3">
    <source>
        <dbReference type="ARBA" id="ARBA00022701"/>
    </source>
</evidence>
<dbReference type="PROSITE" id="PS00411">
    <property type="entry name" value="KINESIN_MOTOR_1"/>
    <property type="match status" value="1"/>
</dbReference>
<keyword evidence="15" id="KW-1185">Reference proteome</keyword>
<keyword evidence="6 12" id="KW-0175">Coiled coil</keyword>
<dbReference type="PANTHER" id="PTHR37739:SF8">
    <property type="entry name" value="KINESIN-LIKE PROTEIN KIN-12D"/>
    <property type="match status" value="1"/>
</dbReference>
<dbReference type="GO" id="GO:0007018">
    <property type="term" value="P:microtubule-based movement"/>
    <property type="evidence" value="ECO:0007669"/>
    <property type="project" value="InterPro"/>
</dbReference>
<feature type="coiled-coil region" evidence="12">
    <location>
        <begin position="496"/>
        <end position="557"/>
    </location>
</feature>
<gene>
    <name evidence="14" type="ORF">AKO1_015464</name>
</gene>
<protein>
    <submittedName>
        <fullName evidence="14">Kinesin-like protein Kif</fullName>
    </submittedName>
</protein>
<dbReference type="InterPro" id="IPR001752">
    <property type="entry name" value="Kinesin_motor_dom"/>
</dbReference>
<dbReference type="Pfam" id="PF00225">
    <property type="entry name" value="Kinesin"/>
    <property type="match status" value="1"/>
</dbReference>
<dbReference type="PRINTS" id="PR00380">
    <property type="entry name" value="KINESINHEAVY"/>
</dbReference>
<feature type="coiled-coil region" evidence="12">
    <location>
        <begin position="723"/>
        <end position="767"/>
    </location>
</feature>
<feature type="binding site" evidence="11">
    <location>
        <begin position="102"/>
        <end position="109"/>
    </location>
    <ligand>
        <name>ATP</name>
        <dbReference type="ChEBI" id="CHEBI:30616"/>
    </ligand>
</feature>
<dbReference type="PROSITE" id="PS50067">
    <property type="entry name" value="KINESIN_MOTOR_2"/>
    <property type="match status" value="1"/>
</dbReference>
<dbReference type="GO" id="GO:0008017">
    <property type="term" value="F:microtubule binding"/>
    <property type="evidence" value="ECO:0007669"/>
    <property type="project" value="InterPro"/>
</dbReference>
<keyword evidence="4 11" id="KW-0547">Nucleotide-binding</keyword>
<keyword evidence="8" id="KW-0206">Cytoskeleton</keyword>
<evidence type="ECO:0000256" key="9">
    <source>
        <dbReference type="ARBA" id="ARBA00034488"/>
    </source>
</evidence>
<evidence type="ECO:0000256" key="12">
    <source>
        <dbReference type="SAM" id="Coils"/>
    </source>
</evidence>
<keyword evidence="2" id="KW-0963">Cytoplasm</keyword>
<comment type="similarity">
    <text evidence="9">Belongs to the TRAFAC class myosin-kinesin ATPase superfamily. Kinesin family. KIN-12 subfamily.</text>
</comment>
<dbReference type="CDD" id="cd00106">
    <property type="entry name" value="KISc"/>
    <property type="match status" value="1"/>
</dbReference>
<dbReference type="Gene3D" id="3.40.850.10">
    <property type="entry name" value="Kinesin motor domain"/>
    <property type="match status" value="1"/>
</dbReference>
<sequence>MSENIFSTNGASSANIDKSGVRVVVRIRPFSEREINLNTKSITTTDVTNPRILQIDTRPPKMFTFDNVASQEVDQAEMFEKCGRPIVESCLSGYNGTIFCYGQTGSGKTYTMTGVGDQGLKGLIPRILDDLFSNIRSNNSVRYTTTCSFLEIYNEKLSDLLQDSNVKQSLQLREDIKTGVYVEDLSQEVITCTQEAMGLLKKGINNRHVGATAMNEQSSRSHSVFTINISAKENCGGVIKQRTSRLNLIDLAGSERQQSTGAEGERLTEACSINKSLSALGKVIMSLVDKANGKNCHVHYRDSKLTFLLRDSLGGNSKTCVIANVSPALNSLSETLSTLQFAQRAKSIKNDAHVNEETSAQNVQVLHAVIQNLTRELAEVKQRTVLLSPDPKVNQLQFAKYNDKIAKLEQELIDTVSQLQVEIQTKIQLENKIREQEIIHTKVQEKLLNIQDLSRRVQSKINGKDNEQYTDEQFERDGQAISQALRGVLTPTNDVIQKLQEELDAYKQREFTSQKREELEMRMESLRQSETKSREMYEMLKTEKEALINEHSKQLEECILQTQSLLQEEHAQQITQLNSDHHIKIEQVTVQCEALLKEAEEQHHTDKEHILCKLKEHQTAVDLLEQSAVKYKSELDASQQSLIASQTTVATITQENGEFKSRNEQLTLQLESTIQEHEITKNNHATLLSELLTIRQEFQTLTESNACLQSRFDEFKSSSESALQESQNSNALLQERITLLEQVQQQNKEAIEKAQSIQQQFAQFTKDRKRMLEMERLAHSLQSDLDKKDKLLSTMERSVSQSAKKESEAKQAEAYIRNKYEEQTHVAITYKKKYDQLKEQAQQDMANRNREQEEFRKQQIAQYQNKFMELEKRVRSTEAINQHLTKRNAELESVNNGLVGHNNSRQKIHHYTRMKEENTKLHKELVEVKEDLRRVRNSSGGFDKENAQSGLEQSVVAKGGNHKRKVETLCDVLNGIIKKRKKMNNDDDQYFDDLLEIVNDNKLAYCN</sequence>
<dbReference type="PANTHER" id="PTHR37739">
    <property type="entry name" value="KINESIN-LIKE PROTEIN KIN-12D"/>
    <property type="match status" value="1"/>
</dbReference>
<evidence type="ECO:0000256" key="10">
    <source>
        <dbReference type="ARBA" id="ARBA00034704"/>
    </source>
</evidence>
<reference evidence="14 15" key="1">
    <citation type="submission" date="2024-03" db="EMBL/GenBank/DDBJ databases">
        <title>The Acrasis kona genome and developmental transcriptomes reveal deep origins of eukaryotic multicellular pathways.</title>
        <authorList>
            <person name="Sheikh S."/>
            <person name="Fu C.-J."/>
            <person name="Brown M.W."/>
            <person name="Baldauf S.L."/>
        </authorList>
    </citation>
    <scope>NUCLEOTIDE SEQUENCE [LARGE SCALE GENOMIC DNA]</scope>
    <source>
        <strain evidence="14 15">ATCC MYA-3509</strain>
    </source>
</reference>
<dbReference type="GO" id="GO:0003777">
    <property type="term" value="F:microtubule motor activity"/>
    <property type="evidence" value="ECO:0007669"/>
    <property type="project" value="InterPro"/>
</dbReference>
<dbReference type="EMBL" id="JAOPGA020001432">
    <property type="protein sequence ID" value="KAL0488312.1"/>
    <property type="molecule type" value="Genomic_DNA"/>
</dbReference>
<dbReference type="FunFam" id="3.40.850.10:FF:000019">
    <property type="entry name" value="Kinesin-like protein KIN-5D"/>
    <property type="match status" value="1"/>
</dbReference>
<dbReference type="SMART" id="SM00129">
    <property type="entry name" value="KISc"/>
    <property type="match status" value="1"/>
</dbReference>
<dbReference type="InterPro" id="IPR044986">
    <property type="entry name" value="KIF15/KIN-12"/>
</dbReference>
<feature type="coiled-coil region" evidence="12">
    <location>
        <begin position="363"/>
        <end position="418"/>
    </location>
</feature>
<evidence type="ECO:0000256" key="7">
    <source>
        <dbReference type="ARBA" id="ARBA00023175"/>
    </source>
</evidence>
<dbReference type="InterPro" id="IPR027417">
    <property type="entry name" value="P-loop_NTPase"/>
</dbReference>
<evidence type="ECO:0000256" key="2">
    <source>
        <dbReference type="ARBA" id="ARBA00022490"/>
    </source>
</evidence>
<organism evidence="14 15">
    <name type="scientific">Acrasis kona</name>
    <dbReference type="NCBI Taxonomy" id="1008807"/>
    <lineage>
        <taxon>Eukaryota</taxon>
        <taxon>Discoba</taxon>
        <taxon>Heterolobosea</taxon>
        <taxon>Tetramitia</taxon>
        <taxon>Eutetramitia</taxon>
        <taxon>Acrasidae</taxon>
        <taxon>Acrasis</taxon>
    </lineage>
</organism>
<dbReference type="GO" id="GO:0005524">
    <property type="term" value="F:ATP binding"/>
    <property type="evidence" value="ECO:0007669"/>
    <property type="project" value="UniProtKB-UniRule"/>
</dbReference>
<keyword evidence="5 11" id="KW-0067">ATP-binding</keyword>
<evidence type="ECO:0000256" key="6">
    <source>
        <dbReference type="ARBA" id="ARBA00023054"/>
    </source>
</evidence>
<evidence type="ECO:0000256" key="1">
    <source>
        <dbReference type="ARBA" id="ARBA00004245"/>
    </source>
</evidence>
<comment type="similarity">
    <text evidence="10">Belongs to the TRAFAC class myosin-kinesin ATPase superfamily. Kinesin family. KIN-5/BimC subfamily.</text>
</comment>
<comment type="subcellular location">
    <subcellularLocation>
        <location evidence="1">Cytoplasm</location>
        <location evidence="1">Cytoskeleton</location>
    </subcellularLocation>
</comment>